<keyword evidence="3" id="KW-1185">Reference proteome</keyword>
<dbReference type="Pfam" id="PF13302">
    <property type="entry name" value="Acetyltransf_3"/>
    <property type="match status" value="1"/>
</dbReference>
<dbReference type="GO" id="GO:0016747">
    <property type="term" value="F:acyltransferase activity, transferring groups other than amino-acyl groups"/>
    <property type="evidence" value="ECO:0007669"/>
    <property type="project" value="InterPro"/>
</dbReference>
<dbReference type="PANTHER" id="PTHR43792:SF16">
    <property type="entry name" value="N-ACETYLTRANSFERASE DOMAIN-CONTAINING PROTEIN"/>
    <property type="match status" value="1"/>
</dbReference>
<evidence type="ECO:0000313" key="3">
    <source>
        <dbReference type="Proteomes" id="UP000800036"/>
    </source>
</evidence>
<dbReference type="PROSITE" id="PS51186">
    <property type="entry name" value="GNAT"/>
    <property type="match status" value="1"/>
</dbReference>
<feature type="domain" description="N-acetyltransferase" evidence="1">
    <location>
        <begin position="48"/>
        <end position="201"/>
    </location>
</feature>
<dbReference type="SUPFAM" id="SSF55729">
    <property type="entry name" value="Acyl-CoA N-acyltransferases (Nat)"/>
    <property type="match status" value="1"/>
</dbReference>
<evidence type="ECO:0000313" key="2">
    <source>
        <dbReference type="EMBL" id="KAF1964113.1"/>
    </source>
</evidence>
<proteinExistence type="predicted"/>
<dbReference type="AlphaFoldDB" id="A0A6A5UFZ3"/>
<dbReference type="EMBL" id="ML976806">
    <property type="protein sequence ID" value="KAF1964113.1"/>
    <property type="molecule type" value="Genomic_DNA"/>
</dbReference>
<gene>
    <name evidence="2" type="ORF">BU23DRAFT_562219</name>
</gene>
<organism evidence="2 3">
    <name type="scientific">Bimuria novae-zelandiae CBS 107.79</name>
    <dbReference type="NCBI Taxonomy" id="1447943"/>
    <lineage>
        <taxon>Eukaryota</taxon>
        <taxon>Fungi</taxon>
        <taxon>Dikarya</taxon>
        <taxon>Ascomycota</taxon>
        <taxon>Pezizomycotina</taxon>
        <taxon>Dothideomycetes</taxon>
        <taxon>Pleosporomycetidae</taxon>
        <taxon>Pleosporales</taxon>
        <taxon>Massarineae</taxon>
        <taxon>Didymosphaeriaceae</taxon>
        <taxon>Bimuria</taxon>
    </lineage>
</organism>
<keyword evidence="2" id="KW-0012">Acyltransferase</keyword>
<evidence type="ECO:0000259" key="1">
    <source>
        <dbReference type="PROSITE" id="PS51186"/>
    </source>
</evidence>
<dbReference type="Gene3D" id="3.40.630.30">
    <property type="match status" value="1"/>
</dbReference>
<protein>
    <submittedName>
        <fullName evidence="2">Acyl-CoA N-acyltransferase</fullName>
    </submittedName>
</protein>
<accession>A0A6A5UFZ3</accession>
<dbReference type="InterPro" id="IPR000182">
    <property type="entry name" value="GNAT_dom"/>
</dbReference>
<dbReference type="InterPro" id="IPR016181">
    <property type="entry name" value="Acyl_CoA_acyltransferase"/>
</dbReference>
<keyword evidence="2" id="KW-0808">Transferase</keyword>
<dbReference type="Proteomes" id="UP000800036">
    <property type="component" value="Unassembled WGS sequence"/>
</dbReference>
<dbReference type="PANTHER" id="PTHR43792">
    <property type="entry name" value="GNAT FAMILY, PUTATIVE (AFU_ORTHOLOGUE AFUA_3G00765)-RELATED-RELATED"/>
    <property type="match status" value="1"/>
</dbReference>
<name>A0A6A5UFZ3_9PLEO</name>
<dbReference type="InterPro" id="IPR051531">
    <property type="entry name" value="N-acetyltransferase"/>
</dbReference>
<reference evidence="2" key="1">
    <citation type="journal article" date="2020" name="Stud. Mycol.">
        <title>101 Dothideomycetes genomes: a test case for predicting lifestyles and emergence of pathogens.</title>
        <authorList>
            <person name="Haridas S."/>
            <person name="Albert R."/>
            <person name="Binder M."/>
            <person name="Bloem J."/>
            <person name="Labutti K."/>
            <person name="Salamov A."/>
            <person name="Andreopoulos B."/>
            <person name="Baker S."/>
            <person name="Barry K."/>
            <person name="Bills G."/>
            <person name="Bluhm B."/>
            <person name="Cannon C."/>
            <person name="Castanera R."/>
            <person name="Culley D."/>
            <person name="Daum C."/>
            <person name="Ezra D."/>
            <person name="Gonzalez J."/>
            <person name="Henrissat B."/>
            <person name="Kuo A."/>
            <person name="Liang C."/>
            <person name="Lipzen A."/>
            <person name="Lutzoni F."/>
            <person name="Magnuson J."/>
            <person name="Mondo S."/>
            <person name="Nolan M."/>
            <person name="Ohm R."/>
            <person name="Pangilinan J."/>
            <person name="Park H.-J."/>
            <person name="Ramirez L."/>
            <person name="Alfaro M."/>
            <person name="Sun H."/>
            <person name="Tritt A."/>
            <person name="Yoshinaga Y."/>
            <person name="Zwiers L.-H."/>
            <person name="Turgeon B."/>
            <person name="Goodwin S."/>
            <person name="Spatafora J."/>
            <person name="Crous P."/>
            <person name="Grigoriev I."/>
        </authorList>
    </citation>
    <scope>NUCLEOTIDE SEQUENCE</scope>
    <source>
        <strain evidence="2">CBS 107.79</strain>
    </source>
</reference>
<sequence length="210" mass="23468">MDDYNFHIETPRLFISRLHAGNDSHCDFLVDLYNTEQALARTRVGAPMPEREAARKTIESDDRIWTDGYGRYLVSLKPTTLSAEETKLPFSERSNAYTMIGVVSMKFRKSEGAPLAPDVGYGFLPAFQGKGYATEAAAALVKWFEDEKGQKEFFGFCDPTNEGSKGVLRRTGFEERGVKDVRGLKPDGDIVTAMVFSKGLTKELEKYGVN</sequence>
<dbReference type="OrthoDB" id="630895at2759"/>